<dbReference type="SUPFAM" id="SSF49695">
    <property type="entry name" value="gamma-Crystallin-like"/>
    <property type="match status" value="1"/>
</dbReference>
<sequence>MISKTKKVVRSAAVAFAAAAAFTVTVPTGNAFAIDKVPCRGGENFLKIWSHSDGRQSVDCYANAGKISFGGWWVDKISTGNNDLIYYDANGDSVKIERWHEITFPNRPPKVNDIEIL</sequence>
<feature type="signal peptide" evidence="1">
    <location>
        <begin position="1"/>
        <end position="33"/>
    </location>
</feature>
<dbReference type="Pfam" id="PF09076">
    <property type="entry name" value="Crystall_2"/>
    <property type="match status" value="1"/>
</dbReference>
<evidence type="ECO:0000256" key="1">
    <source>
        <dbReference type="SAM" id="SignalP"/>
    </source>
</evidence>
<name>A0A0P4R533_9ACTN</name>
<dbReference type="InterPro" id="IPR015161">
    <property type="entry name" value="Sklp_toxin_b/g_crystallin"/>
</dbReference>
<evidence type="ECO:0000313" key="4">
    <source>
        <dbReference type="Proteomes" id="UP000048965"/>
    </source>
</evidence>
<dbReference type="RefSeq" id="WP_042152938.1">
    <property type="nucleotide sequence ID" value="NZ_BBNO01000003.1"/>
</dbReference>
<accession>A0A0P4R533</accession>
<evidence type="ECO:0000313" key="3">
    <source>
        <dbReference type="EMBL" id="GAO07976.1"/>
    </source>
</evidence>
<evidence type="ECO:0000259" key="2">
    <source>
        <dbReference type="Pfam" id="PF09076"/>
    </source>
</evidence>
<keyword evidence="1" id="KW-0732">Signal</keyword>
<feature type="domain" description="Streptomyces killer toxin-like beta/gamma crystallin" evidence="2">
    <location>
        <begin position="47"/>
        <end position="117"/>
    </location>
</feature>
<proteinExistence type="predicted"/>
<keyword evidence="4" id="KW-1185">Reference proteome</keyword>
<reference evidence="3 4" key="2">
    <citation type="journal article" date="2015" name="Stand. Genomic Sci.">
        <title>Draft genome sequence of marine-derived Streptomyces sp. TP-A0598, a producer of anti-MRSA antibiotic lydicamycins.</title>
        <authorList>
            <person name="Komaki H."/>
            <person name="Ichikawa N."/>
            <person name="Hosoyama A."/>
            <person name="Fujita N."/>
            <person name="Igarashi Y."/>
        </authorList>
    </citation>
    <scope>NUCLEOTIDE SEQUENCE [LARGE SCALE GENOMIC DNA]</scope>
    <source>
        <strain evidence="3 4">NBRC 110027</strain>
    </source>
</reference>
<dbReference type="EMBL" id="BBNO01000003">
    <property type="protein sequence ID" value="GAO07976.1"/>
    <property type="molecule type" value="Genomic_DNA"/>
</dbReference>
<dbReference type="AlphaFoldDB" id="A0A0P4R533"/>
<reference evidence="4" key="1">
    <citation type="submission" date="2014-09" db="EMBL/GenBank/DDBJ databases">
        <title>Whole genome shotgun sequence of Streptomyces sp. NBRC 110027.</title>
        <authorList>
            <person name="Komaki H."/>
            <person name="Ichikawa N."/>
            <person name="Katano-Makiyama Y."/>
            <person name="Hosoyama A."/>
            <person name="Hashimoto M."/>
            <person name="Uohara A."/>
            <person name="Kitahashi Y."/>
            <person name="Ohji S."/>
            <person name="Kimura A."/>
            <person name="Yamazoe A."/>
            <person name="Igarashi Y."/>
            <person name="Fujita N."/>
        </authorList>
    </citation>
    <scope>NUCLEOTIDE SEQUENCE [LARGE SCALE GENOMIC DNA]</scope>
    <source>
        <strain evidence="4">NBRC 110027</strain>
    </source>
</reference>
<gene>
    <name evidence="3" type="ORF">TPA0598_03_04370</name>
</gene>
<dbReference type="InterPro" id="IPR015791">
    <property type="entry name" value="Antimic/Inh_G_crystallin-like"/>
</dbReference>
<organism evidence="3 4">
    <name type="scientific">Streptomyces lydicamycinicus</name>
    <dbReference type="NCBI Taxonomy" id="1546107"/>
    <lineage>
        <taxon>Bacteria</taxon>
        <taxon>Bacillati</taxon>
        <taxon>Actinomycetota</taxon>
        <taxon>Actinomycetes</taxon>
        <taxon>Kitasatosporales</taxon>
        <taxon>Streptomycetaceae</taxon>
        <taxon>Streptomyces</taxon>
    </lineage>
</organism>
<protein>
    <recommendedName>
        <fullName evidence="2">Streptomyces killer toxin-like beta/gamma crystallin domain-containing protein</fullName>
    </recommendedName>
</protein>
<feature type="chain" id="PRO_5006068401" description="Streptomyces killer toxin-like beta/gamma crystallin domain-containing protein" evidence="1">
    <location>
        <begin position="34"/>
        <end position="117"/>
    </location>
</feature>
<dbReference type="OrthoDB" id="3623830at2"/>
<dbReference type="Gene3D" id="2.60.20.30">
    <property type="match status" value="1"/>
</dbReference>
<comment type="caution">
    <text evidence="3">The sequence shown here is derived from an EMBL/GenBank/DDBJ whole genome shotgun (WGS) entry which is preliminary data.</text>
</comment>
<dbReference type="Proteomes" id="UP000048965">
    <property type="component" value="Unassembled WGS sequence"/>
</dbReference>
<dbReference type="InterPro" id="IPR011024">
    <property type="entry name" value="G_crystallin-like"/>
</dbReference>